<dbReference type="AlphaFoldDB" id="A0A0E2ZPR6"/>
<comment type="caution">
    <text evidence="7">The sequence shown here is derived from an EMBL/GenBank/DDBJ whole genome shotgun (WGS) entry which is preliminary data.</text>
</comment>
<dbReference type="HOGENOM" id="CLU_026673_11_3_6"/>
<dbReference type="InterPro" id="IPR011032">
    <property type="entry name" value="GroES-like_sf"/>
</dbReference>
<dbReference type="InterPro" id="IPR013154">
    <property type="entry name" value="ADH-like_N"/>
</dbReference>
<dbReference type="InterPro" id="IPR002328">
    <property type="entry name" value="ADH_Zn_CS"/>
</dbReference>
<comment type="similarity">
    <text evidence="5">Belongs to the zinc-containing alcohol dehydrogenase family.</text>
</comment>
<dbReference type="PROSITE" id="PS00059">
    <property type="entry name" value="ADH_ZINC"/>
    <property type="match status" value="1"/>
</dbReference>
<evidence type="ECO:0000256" key="2">
    <source>
        <dbReference type="ARBA" id="ARBA00022723"/>
    </source>
</evidence>
<evidence type="ECO:0000259" key="6">
    <source>
        <dbReference type="SMART" id="SM00829"/>
    </source>
</evidence>
<dbReference type="GO" id="GO:0016740">
    <property type="term" value="F:transferase activity"/>
    <property type="evidence" value="ECO:0007669"/>
    <property type="project" value="UniProtKB-KW"/>
</dbReference>
<dbReference type="GO" id="GO:0008270">
    <property type="term" value="F:zinc ion binding"/>
    <property type="evidence" value="ECO:0007669"/>
    <property type="project" value="InterPro"/>
</dbReference>
<evidence type="ECO:0000256" key="3">
    <source>
        <dbReference type="ARBA" id="ARBA00022833"/>
    </source>
</evidence>
<dbReference type="SUPFAM" id="SSF50129">
    <property type="entry name" value="GroES-like"/>
    <property type="match status" value="1"/>
</dbReference>
<reference evidence="7 8" key="1">
    <citation type="submission" date="2014-07" db="EMBL/GenBank/DDBJ databases">
        <title>Comparative analysis of Nitrosococcus oceani genome inventories of strains from Pacific and Atlantic gyres.</title>
        <authorList>
            <person name="Lim C.K."/>
            <person name="Wang L."/>
            <person name="Sayavedra-Soto L.A."/>
            <person name="Klotz M.G."/>
        </authorList>
    </citation>
    <scope>NUCLEOTIDE SEQUENCE [LARGE SCALE GENOMIC DNA]</scope>
    <source>
        <strain evidence="7 8">C-27</strain>
    </source>
</reference>
<evidence type="ECO:0000256" key="4">
    <source>
        <dbReference type="ARBA" id="ARBA00023002"/>
    </source>
</evidence>
<evidence type="ECO:0000256" key="1">
    <source>
        <dbReference type="ARBA" id="ARBA00001947"/>
    </source>
</evidence>
<feature type="domain" description="Enoyl reductase (ER)" evidence="6">
    <location>
        <begin position="8"/>
        <end position="393"/>
    </location>
</feature>
<evidence type="ECO:0000313" key="8">
    <source>
        <dbReference type="Proteomes" id="UP000028839"/>
    </source>
</evidence>
<evidence type="ECO:0000313" key="7">
    <source>
        <dbReference type="EMBL" id="KFI20372.1"/>
    </source>
</evidence>
<dbReference type="InterPro" id="IPR020843">
    <property type="entry name" value="ER"/>
</dbReference>
<dbReference type="InterPro" id="IPR036291">
    <property type="entry name" value="NAD(P)-bd_dom_sf"/>
</dbReference>
<name>A0A0E2ZPR6_9GAMM</name>
<keyword evidence="3 5" id="KW-0862">Zinc</keyword>
<accession>A0A0E2ZPR6</accession>
<protein>
    <submittedName>
        <fullName evidence="7">Alanine acetyltransferase</fullName>
    </submittedName>
</protein>
<keyword evidence="7" id="KW-0808">Transferase</keyword>
<dbReference type="Proteomes" id="UP000028839">
    <property type="component" value="Unassembled WGS sequence"/>
</dbReference>
<sequence length="401" mass="42576">MKAVVFHGIGDIRLDEVPEPQIKDPTDAVIRVTASAICGTDLHMVRGTMGGMENGTILGHEAVGVVEALGKGVRNLKEGDRVVVPSTIACGYCAYCRAGYHAQCDNANPQGLLAGTAFFGGPKASGPFHGLQAEKARIPFANAGLVKLPDEVSDDEAILVSDIFPTAYFGAELAEIKAGDTVAVFGCGPVGQFVITSAQLLGAGRILAVDSVPSRLEMARTQGAEIIDFNAEDPVATIRDLTGGIGVDRAIDAVGVDAERPHHGPAAKQTDAQQAQFEQELKEIAPENHPQGGHWHPGDAPSQALRWAVESLAKAGTLSIIGVYPPNDRFFPIGQAMNKNLTLKMGNCNHRKYIPMLVNLVHTGVVNPAAVLTQQEPLTAVIDAYQNFDQRKSGWIKVELK</sequence>
<dbReference type="Gene3D" id="3.40.50.720">
    <property type="entry name" value="NAD(P)-binding Rossmann-like Domain"/>
    <property type="match status" value="1"/>
</dbReference>
<dbReference type="PANTHER" id="PTHR42813">
    <property type="entry name" value="ZINC-TYPE ALCOHOL DEHYDROGENASE-LIKE"/>
    <property type="match status" value="1"/>
</dbReference>
<gene>
    <name evidence="7" type="ORF">IB75_03145</name>
</gene>
<organism evidence="7 8">
    <name type="scientific">Nitrosococcus oceani C-27</name>
    <dbReference type="NCBI Taxonomy" id="314279"/>
    <lineage>
        <taxon>Bacteria</taxon>
        <taxon>Pseudomonadati</taxon>
        <taxon>Pseudomonadota</taxon>
        <taxon>Gammaproteobacteria</taxon>
        <taxon>Chromatiales</taxon>
        <taxon>Chromatiaceae</taxon>
        <taxon>Nitrosococcus</taxon>
    </lineage>
</organism>
<proteinExistence type="inferred from homology"/>
<dbReference type="PANTHER" id="PTHR42813:SF7">
    <property type="entry name" value="ALCOHOL DEHYDROGENASE (ZN-DEPENDENT)-RELATED"/>
    <property type="match status" value="1"/>
</dbReference>
<dbReference type="OrthoDB" id="9773078at2"/>
<dbReference type="InterPro" id="IPR013149">
    <property type="entry name" value="ADH-like_C"/>
</dbReference>
<keyword evidence="4" id="KW-0560">Oxidoreductase</keyword>
<dbReference type="SUPFAM" id="SSF51735">
    <property type="entry name" value="NAD(P)-binding Rossmann-fold domains"/>
    <property type="match status" value="1"/>
</dbReference>
<dbReference type="Pfam" id="PF00107">
    <property type="entry name" value="ADH_zinc_N"/>
    <property type="match status" value="1"/>
</dbReference>
<dbReference type="EMBL" id="JPGN01000021">
    <property type="protein sequence ID" value="KFI20372.1"/>
    <property type="molecule type" value="Genomic_DNA"/>
</dbReference>
<dbReference type="SMART" id="SM00829">
    <property type="entry name" value="PKS_ER"/>
    <property type="match status" value="1"/>
</dbReference>
<keyword evidence="2 5" id="KW-0479">Metal-binding</keyword>
<dbReference type="CDD" id="cd08283">
    <property type="entry name" value="FDH_like_1"/>
    <property type="match status" value="1"/>
</dbReference>
<dbReference type="Gene3D" id="3.90.180.10">
    <property type="entry name" value="Medium-chain alcohol dehydrogenases, catalytic domain"/>
    <property type="match status" value="1"/>
</dbReference>
<evidence type="ECO:0000256" key="5">
    <source>
        <dbReference type="RuleBase" id="RU361277"/>
    </source>
</evidence>
<dbReference type="GO" id="GO:0016616">
    <property type="term" value="F:oxidoreductase activity, acting on the CH-OH group of donors, NAD or NADP as acceptor"/>
    <property type="evidence" value="ECO:0007669"/>
    <property type="project" value="UniProtKB-ARBA"/>
</dbReference>
<dbReference type="Pfam" id="PF08240">
    <property type="entry name" value="ADH_N"/>
    <property type="match status" value="1"/>
</dbReference>
<comment type="cofactor">
    <cofactor evidence="1 5">
        <name>Zn(2+)</name>
        <dbReference type="ChEBI" id="CHEBI:29105"/>
    </cofactor>
</comment>